<name>A0A9X4BP27_9XANT</name>
<feature type="compositionally biased region" description="Low complexity" evidence="1">
    <location>
        <begin position="34"/>
        <end position="44"/>
    </location>
</feature>
<evidence type="ECO:0000313" key="4">
    <source>
        <dbReference type="Proteomes" id="UP001140230"/>
    </source>
</evidence>
<accession>A0A9X4BP27</accession>
<proteinExistence type="predicted"/>
<evidence type="ECO:0000256" key="2">
    <source>
        <dbReference type="SAM" id="SignalP"/>
    </source>
</evidence>
<dbReference type="Proteomes" id="UP001140230">
    <property type="component" value="Unassembled WGS sequence"/>
</dbReference>
<evidence type="ECO:0000313" key="3">
    <source>
        <dbReference type="EMBL" id="MDC8636644.1"/>
    </source>
</evidence>
<evidence type="ECO:0008006" key="5">
    <source>
        <dbReference type="Google" id="ProtNLM"/>
    </source>
</evidence>
<dbReference type="EMBL" id="JANWTP010000003">
    <property type="protein sequence ID" value="MDC8636644.1"/>
    <property type="molecule type" value="Genomic_DNA"/>
</dbReference>
<evidence type="ECO:0000256" key="1">
    <source>
        <dbReference type="SAM" id="MobiDB-lite"/>
    </source>
</evidence>
<feature type="signal peptide" evidence="2">
    <location>
        <begin position="1"/>
        <end position="18"/>
    </location>
</feature>
<reference evidence="3" key="1">
    <citation type="journal article" date="2022" name="Phytopathology">
        <title>Whole genome sequencing-based tracing of a 2022 introduction and outbreak of Xanthomonas hortorum pv. pelargonii.</title>
        <authorList>
            <person name="Iruegas Bocardo F."/>
            <person name="Weisberg A.J."/>
            <person name="Riutta E.R."/>
            <person name="Kilday K.B."/>
            <person name="Bonkowski J.C."/>
            <person name="Creswell T.C."/>
            <person name="Daughtrey M."/>
            <person name="Rane K.K."/>
            <person name="Grunwald N.J."/>
            <person name="Chang J.H."/>
            <person name="Putnam M."/>
        </authorList>
    </citation>
    <scope>NUCLEOTIDE SEQUENCE</scope>
    <source>
        <strain evidence="3">22-338</strain>
    </source>
</reference>
<organism evidence="3 4">
    <name type="scientific">Xanthomonas hortorum pv. hederae</name>
    <dbReference type="NCBI Taxonomy" id="453603"/>
    <lineage>
        <taxon>Bacteria</taxon>
        <taxon>Pseudomonadati</taxon>
        <taxon>Pseudomonadota</taxon>
        <taxon>Gammaproteobacteria</taxon>
        <taxon>Lysobacterales</taxon>
        <taxon>Lysobacteraceae</taxon>
        <taxon>Xanthomonas</taxon>
    </lineage>
</organism>
<keyword evidence="2" id="KW-0732">Signal</keyword>
<reference evidence="3" key="2">
    <citation type="submission" date="2022-08" db="EMBL/GenBank/DDBJ databases">
        <authorList>
            <person name="Iruegas-Bocardo F."/>
            <person name="Weisberg A.J."/>
            <person name="Riutta E.R."/>
            <person name="Kilday K."/>
            <person name="Bonkowski J.C."/>
            <person name="Creswell T."/>
            <person name="Daughtrey M.L."/>
            <person name="Rane K."/>
            <person name="Grunwald N.J."/>
            <person name="Chang J.H."/>
            <person name="Putnam M.L."/>
        </authorList>
    </citation>
    <scope>NUCLEOTIDE SEQUENCE</scope>
    <source>
        <strain evidence="3">22-338</strain>
    </source>
</reference>
<gene>
    <name evidence="3" type="ORF">NY667_02190</name>
</gene>
<dbReference type="PROSITE" id="PS51257">
    <property type="entry name" value="PROKAR_LIPOPROTEIN"/>
    <property type="match status" value="1"/>
</dbReference>
<comment type="caution">
    <text evidence="3">The sequence shown here is derived from an EMBL/GenBank/DDBJ whole genome shotgun (WGS) entry which is preliminary data.</text>
</comment>
<feature type="compositionally biased region" description="Polar residues" evidence="1">
    <location>
        <begin position="23"/>
        <end position="33"/>
    </location>
</feature>
<sequence length="179" mass="18617">MKRSYIFVLSVAITIAIAACSKDGSNAPDSAKNSTAAPSSSESAAPVAAAQELKKLTADQVSVKLTLESQPKVDPASGYVSFVVKVENNGTAALSGANNPPVNLGVQILGPDGGTEGMVRDFSRTPLPDIVPGSAASVTVKFPSESRLEGRKLRVDVVQESVSWFSDFGQPTLELDPVK</sequence>
<dbReference type="AlphaFoldDB" id="A0A9X4BP27"/>
<protein>
    <recommendedName>
        <fullName evidence="5">DUF4352 domain-containing protein</fullName>
    </recommendedName>
</protein>
<dbReference type="RefSeq" id="WP_146094650.1">
    <property type="nucleotide sequence ID" value="NZ_CP168173.1"/>
</dbReference>
<feature type="chain" id="PRO_5040916118" description="DUF4352 domain-containing protein" evidence="2">
    <location>
        <begin position="19"/>
        <end position="179"/>
    </location>
</feature>
<feature type="region of interest" description="Disordered" evidence="1">
    <location>
        <begin position="23"/>
        <end position="44"/>
    </location>
</feature>